<gene>
    <name evidence="3" type="primary">LOC103498786</name>
</gene>
<organism evidence="2 3">
    <name type="scientific">Cucumis melo</name>
    <name type="common">Muskmelon</name>
    <dbReference type="NCBI Taxonomy" id="3656"/>
    <lineage>
        <taxon>Eukaryota</taxon>
        <taxon>Viridiplantae</taxon>
        <taxon>Streptophyta</taxon>
        <taxon>Embryophyta</taxon>
        <taxon>Tracheophyta</taxon>
        <taxon>Spermatophyta</taxon>
        <taxon>Magnoliopsida</taxon>
        <taxon>eudicotyledons</taxon>
        <taxon>Gunneridae</taxon>
        <taxon>Pentapetalae</taxon>
        <taxon>rosids</taxon>
        <taxon>fabids</taxon>
        <taxon>Cucurbitales</taxon>
        <taxon>Cucurbitaceae</taxon>
        <taxon>Benincaseae</taxon>
        <taxon>Cucumis</taxon>
    </lineage>
</organism>
<accession>A0A1S3CAW4</accession>
<dbReference type="AlphaFoldDB" id="A0A1S3CAW4"/>
<reference evidence="3" key="1">
    <citation type="submission" date="2025-08" db="UniProtKB">
        <authorList>
            <consortium name="RefSeq"/>
        </authorList>
    </citation>
    <scope>IDENTIFICATION</scope>
    <source>
        <tissue evidence="3">Stem</tissue>
    </source>
</reference>
<proteinExistence type="predicted"/>
<evidence type="ECO:0000313" key="3">
    <source>
        <dbReference type="RefSeq" id="XP_008459744.2"/>
    </source>
</evidence>
<protein>
    <submittedName>
        <fullName evidence="3">Uncharacterized protein LOC103498786</fullName>
    </submittedName>
</protein>
<dbReference type="Proteomes" id="UP001652600">
    <property type="component" value="Chromosome 11"/>
</dbReference>
<name>A0A1S3CAW4_CUCME</name>
<dbReference type="InParanoid" id="A0A1S3CAW4"/>
<dbReference type="eggNOG" id="ENOG502SDH9">
    <property type="taxonomic scope" value="Eukaryota"/>
</dbReference>
<feature type="region of interest" description="Disordered" evidence="1">
    <location>
        <begin position="1"/>
        <end position="132"/>
    </location>
</feature>
<dbReference type="RefSeq" id="XP_008459744.2">
    <property type="nucleotide sequence ID" value="XM_008461522.3"/>
</dbReference>
<feature type="compositionally biased region" description="Polar residues" evidence="1">
    <location>
        <begin position="1"/>
        <end position="11"/>
    </location>
</feature>
<sequence length="164" mass="18193">MWAASSTSPSPSFRRLPITTTPPPAAPVSLFYAKSHPPKMDAENTKPNNSGTIKSFGHKILSAVNSPTPQSLNQTTPKHESQPEAPQISGSDVLRALQKAAAVKEKNRTQQVKEKKKKKKKEGAATEDSYSEMNHRVRPLKIKRDWGLRLTQLEKRLLEMSEPG</sequence>
<evidence type="ECO:0000313" key="2">
    <source>
        <dbReference type="Proteomes" id="UP001652600"/>
    </source>
</evidence>
<dbReference type="GeneID" id="103498786"/>
<feature type="compositionally biased region" description="Polar residues" evidence="1">
    <location>
        <begin position="63"/>
        <end position="76"/>
    </location>
</feature>
<evidence type="ECO:0000256" key="1">
    <source>
        <dbReference type="SAM" id="MobiDB-lite"/>
    </source>
</evidence>
<dbReference type="KEGG" id="cmo:103498786"/>
<keyword evidence="2" id="KW-1185">Reference proteome</keyword>
<dbReference type="Gramene" id="MELO3C022252.2.1">
    <property type="protein sequence ID" value="MELO3C022252.2.1"/>
    <property type="gene ID" value="MELO3C022252.2"/>
</dbReference>
<feature type="compositionally biased region" description="Basic and acidic residues" evidence="1">
    <location>
        <begin position="102"/>
        <end position="113"/>
    </location>
</feature>
<dbReference type="PANTHER" id="PTHR37728:SF1">
    <property type="entry name" value="OS06G0132300 PROTEIN"/>
    <property type="match status" value="1"/>
</dbReference>
<dbReference type="PANTHER" id="PTHR37728">
    <property type="entry name" value="BNAA04G26730D PROTEIN"/>
    <property type="match status" value="1"/>
</dbReference>